<sequence length="42" mass="4796">MPFWELMKADGINPEELFAMRFSNARVFLLKAPAASGKISFY</sequence>
<dbReference type="EMBL" id="LR134140">
    <property type="protein sequence ID" value="VDZ98451.1"/>
    <property type="molecule type" value="Genomic_DNA"/>
</dbReference>
<protein>
    <submittedName>
        <fullName evidence="1">Uncharacterized protein</fullName>
    </submittedName>
</protein>
<organism evidence="1 2">
    <name type="scientific">Salmonella enterica I</name>
    <dbReference type="NCBI Taxonomy" id="59201"/>
    <lineage>
        <taxon>Bacteria</taxon>
        <taxon>Pseudomonadati</taxon>
        <taxon>Pseudomonadota</taxon>
        <taxon>Gammaproteobacteria</taxon>
        <taxon>Enterobacterales</taxon>
        <taxon>Enterobacteriaceae</taxon>
        <taxon>Salmonella</taxon>
    </lineage>
</organism>
<name>A0A447N563_SALET</name>
<evidence type="ECO:0000313" key="2">
    <source>
        <dbReference type="Proteomes" id="UP000282086"/>
    </source>
</evidence>
<dbReference type="Proteomes" id="UP000282086">
    <property type="component" value="Chromosome"/>
</dbReference>
<evidence type="ECO:0000313" key="1">
    <source>
        <dbReference type="EMBL" id="VDZ98451.1"/>
    </source>
</evidence>
<proteinExistence type="predicted"/>
<reference evidence="1 2" key="1">
    <citation type="submission" date="2018-12" db="EMBL/GenBank/DDBJ databases">
        <authorList>
            <consortium name="Pathogen Informatics"/>
        </authorList>
    </citation>
    <scope>NUCLEOTIDE SEQUENCE [LARGE SCALE GENOMIC DNA]</scope>
    <source>
        <strain evidence="1 2">NCTC129</strain>
    </source>
</reference>
<accession>A0A447N563</accession>
<dbReference type="AlphaFoldDB" id="A0A447N563"/>
<gene>
    <name evidence="1" type="ORF">NCTC129_04721</name>
</gene>